<feature type="signal peptide" evidence="2">
    <location>
        <begin position="1"/>
        <end position="18"/>
    </location>
</feature>
<reference evidence="4 5" key="1">
    <citation type="submission" date="2019-03" db="EMBL/GenBank/DDBJ databases">
        <authorList>
            <person name="Gaulin E."/>
            <person name="Dumas B."/>
        </authorList>
    </citation>
    <scope>NUCLEOTIDE SEQUENCE [LARGE SCALE GENOMIC DNA]</scope>
    <source>
        <strain evidence="4">CBS 568.67</strain>
    </source>
</reference>
<evidence type="ECO:0000256" key="2">
    <source>
        <dbReference type="SAM" id="SignalP"/>
    </source>
</evidence>
<dbReference type="AlphaFoldDB" id="A0A485L7C4"/>
<evidence type="ECO:0000313" key="5">
    <source>
        <dbReference type="Proteomes" id="UP000332933"/>
    </source>
</evidence>
<dbReference type="Proteomes" id="UP000332933">
    <property type="component" value="Unassembled WGS sequence"/>
</dbReference>
<dbReference type="OrthoDB" id="76759at2759"/>
<dbReference type="SUPFAM" id="SSF50494">
    <property type="entry name" value="Trypsin-like serine proteases"/>
    <property type="match status" value="1"/>
</dbReference>
<organism evidence="4 5">
    <name type="scientific">Aphanomyces stellatus</name>
    <dbReference type="NCBI Taxonomy" id="120398"/>
    <lineage>
        <taxon>Eukaryota</taxon>
        <taxon>Sar</taxon>
        <taxon>Stramenopiles</taxon>
        <taxon>Oomycota</taxon>
        <taxon>Saprolegniomycetes</taxon>
        <taxon>Saprolegniales</taxon>
        <taxon>Verrucalvaceae</taxon>
        <taxon>Aphanomyces</taxon>
    </lineage>
</organism>
<dbReference type="Gene3D" id="2.40.10.10">
    <property type="entry name" value="Trypsin-like serine proteases"/>
    <property type="match status" value="2"/>
</dbReference>
<keyword evidence="5" id="KW-1185">Reference proteome</keyword>
<evidence type="ECO:0000313" key="4">
    <source>
        <dbReference type="EMBL" id="VFT93623.1"/>
    </source>
</evidence>
<sequence>MLTTRLFSFLACLALASSESPEAFCGTDHSQPIPCLANVTTVRLGRAVARLRLARGFSCTGWLFGSEGHLVTNAHCVPSEEAAAVLVAEFDAACPTCSDPLNDRKWECPGVFAANSSSLIFVDEALDVALVKLNVNPGVDMAAFGYLQARATSAVDGEPVFGIGHPATRPKRVSMTRDGGATTTITNTSATSRCNQGGQAVVAFNLDIDGLPTGWPVLGATDNKVVALYNCGGGGNVCGANTGTKMNEIVDSLVAHHVLPKDAVASKPSC</sequence>
<dbReference type="EMBL" id="CAADRA010006016">
    <property type="protein sequence ID" value="VFT93623.1"/>
    <property type="molecule type" value="Genomic_DNA"/>
</dbReference>
<feature type="chain" id="PRO_5036116373" evidence="2">
    <location>
        <begin position="19"/>
        <end position="270"/>
    </location>
</feature>
<evidence type="ECO:0000313" key="3">
    <source>
        <dbReference type="EMBL" id="KAF0692017.1"/>
    </source>
</evidence>
<evidence type="ECO:0000256" key="1">
    <source>
        <dbReference type="ARBA" id="ARBA00023026"/>
    </source>
</evidence>
<protein>
    <submittedName>
        <fullName evidence="4">Aste57867_16859 protein</fullName>
    </submittedName>
</protein>
<dbReference type="PANTHER" id="PTHR36234:SF5">
    <property type="entry name" value="LYSYL ENDOPEPTIDASE"/>
    <property type="match status" value="1"/>
</dbReference>
<dbReference type="Pfam" id="PF13365">
    <property type="entry name" value="Trypsin_2"/>
    <property type="match status" value="1"/>
</dbReference>
<dbReference type="PANTHER" id="PTHR36234">
    <property type="entry name" value="LYSYL ENDOPEPTIDASE"/>
    <property type="match status" value="1"/>
</dbReference>
<accession>A0A485L7C4</accession>
<proteinExistence type="predicted"/>
<gene>
    <name evidence="4" type="primary">Aste57867_16859</name>
    <name evidence="3" type="ORF">As57867_016801</name>
    <name evidence="4" type="ORF">ASTE57867_16859</name>
</gene>
<dbReference type="InterPro" id="IPR043504">
    <property type="entry name" value="Peptidase_S1_PA_chymotrypsin"/>
</dbReference>
<reference evidence="3" key="2">
    <citation type="submission" date="2019-06" db="EMBL/GenBank/DDBJ databases">
        <title>Genomics analysis of Aphanomyces spp. identifies a new class of oomycete effector associated with host adaptation.</title>
        <authorList>
            <person name="Gaulin E."/>
        </authorList>
    </citation>
    <scope>NUCLEOTIDE SEQUENCE</scope>
    <source>
        <strain evidence="3">CBS 578.67</strain>
    </source>
</reference>
<dbReference type="EMBL" id="VJMH01005995">
    <property type="protein sequence ID" value="KAF0692017.1"/>
    <property type="molecule type" value="Genomic_DNA"/>
</dbReference>
<keyword evidence="2" id="KW-0732">Signal</keyword>
<name>A0A485L7C4_9STRA</name>
<dbReference type="InterPro" id="IPR009003">
    <property type="entry name" value="Peptidase_S1_PA"/>
</dbReference>
<keyword evidence="1" id="KW-0843">Virulence</keyword>